<evidence type="ECO:0000256" key="2">
    <source>
        <dbReference type="RuleBase" id="RU362116"/>
    </source>
</evidence>
<evidence type="ECO:0000259" key="4">
    <source>
        <dbReference type="Pfam" id="PF00460"/>
    </source>
</evidence>
<keyword evidence="7" id="KW-0282">Flagellum</keyword>
<gene>
    <name evidence="7" type="ORF">DP120_14235</name>
</gene>
<evidence type="ECO:0000313" key="7">
    <source>
        <dbReference type="EMBL" id="RAZ75522.1"/>
    </source>
</evidence>
<dbReference type="InterPro" id="IPR037925">
    <property type="entry name" value="FlgE/F/G-like"/>
</dbReference>
<dbReference type="InterPro" id="IPR020013">
    <property type="entry name" value="Flagellar_FlgE/F/G"/>
</dbReference>
<keyword evidence="3" id="KW-0175">Coiled coil</keyword>
<dbReference type="AlphaFoldDB" id="A0A365KRV1"/>
<dbReference type="Proteomes" id="UP000251002">
    <property type="component" value="Unassembled WGS sequence"/>
</dbReference>
<evidence type="ECO:0000256" key="1">
    <source>
        <dbReference type="ARBA" id="ARBA00009677"/>
    </source>
</evidence>
<comment type="subcellular location">
    <subcellularLocation>
        <location evidence="2">Bacterial flagellum basal body</location>
    </subcellularLocation>
</comment>
<keyword evidence="7" id="KW-0969">Cilium</keyword>
<dbReference type="GO" id="GO:0009425">
    <property type="term" value="C:bacterial-type flagellum basal body"/>
    <property type="evidence" value="ECO:0007669"/>
    <property type="project" value="UniProtKB-SubCell"/>
</dbReference>
<comment type="caution">
    <text evidence="7">The sequence shown here is derived from an EMBL/GenBank/DDBJ whole genome shotgun (WGS) entry which is preliminary data.</text>
</comment>
<evidence type="ECO:0000259" key="6">
    <source>
        <dbReference type="Pfam" id="PF22692"/>
    </source>
</evidence>
<organism evidence="7 8">
    <name type="scientific">Planococcus halotolerans</name>
    <dbReference type="NCBI Taxonomy" id="2233542"/>
    <lineage>
        <taxon>Bacteria</taxon>
        <taxon>Bacillati</taxon>
        <taxon>Bacillota</taxon>
        <taxon>Bacilli</taxon>
        <taxon>Bacillales</taxon>
        <taxon>Caryophanaceae</taxon>
        <taxon>Planococcus</taxon>
    </lineage>
</organism>
<dbReference type="InterPro" id="IPR010930">
    <property type="entry name" value="Flg_bb/hook_C_dom"/>
</dbReference>
<proteinExistence type="inferred from homology"/>
<dbReference type="RefSeq" id="WP_112224331.1">
    <property type="nucleotide sequence ID" value="NZ_CP047673.1"/>
</dbReference>
<protein>
    <submittedName>
        <fullName evidence="7">Flagellar hook-basal body protein</fullName>
    </submittedName>
</protein>
<feature type="domain" description="Flagellar basal-body/hook protein C-terminal" evidence="5">
    <location>
        <begin position="233"/>
        <end position="275"/>
    </location>
</feature>
<accession>A0A365KRV1</accession>
<dbReference type="InterPro" id="IPR001444">
    <property type="entry name" value="Flag_bb_rod_N"/>
</dbReference>
<reference evidence="7 8" key="1">
    <citation type="submission" date="2018-06" db="EMBL/GenBank/DDBJ databases">
        <title>The draft genome sequences of strains SCU63 and S1.</title>
        <authorList>
            <person name="Gan L."/>
        </authorList>
    </citation>
    <scope>NUCLEOTIDE SEQUENCE [LARGE SCALE GENOMIC DNA]</scope>
    <source>
        <strain evidence="7 8">SCU63</strain>
    </source>
</reference>
<keyword evidence="2" id="KW-0975">Bacterial flagellum</keyword>
<dbReference type="SUPFAM" id="SSF117143">
    <property type="entry name" value="Flagellar hook protein flgE"/>
    <property type="match status" value="1"/>
</dbReference>
<dbReference type="GO" id="GO:0071978">
    <property type="term" value="P:bacterial-type flagellum-dependent swarming motility"/>
    <property type="evidence" value="ECO:0007669"/>
    <property type="project" value="TreeGrafter"/>
</dbReference>
<dbReference type="EMBL" id="QLZR01000006">
    <property type="protein sequence ID" value="RAZ75522.1"/>
    <property type="molecule type" value="Genomic_DNA"/>
</dbReference>
<name>A0A365KRV1_9BACL</name>
<keyword evidence="7" id="KW-0966">Cell projection</keyword>
<dbReference type="NCBIfam" id="TIGR03506">
    <property type="entry name" value="FlgEFG_subfam"/>
    <property type="match status" value="1"/>
</dbReference>
<dbReference type="Pfam" id="PF06429">
    <property type="entry name" value="Flg_bbr_C"/>
    <property type="match status" value="1"/>
</dbReference>
<evidence type="ECO:0000256" key="3">
    <source>
        <dbReference type="SAM" id="Coils"/>
    </source>
</evidence>
<dbReference type="Pfam" id="PF22692">
    <property type="entry name" value="LlgE_F_G_D1"/>
    <property type="match status" value="1"/>
</dbReference>
<feature type="coiled-coil region" evidence="3">
    <location>
        <begin position="5"/>
        <end position="32"/>
    </location>
</feature>
<feature type="domain" description="Flagellar hook protein FlgE/F/G-like D1" evidence="6">
    <location>
        <begin position="97"/>
        <end position="168"/>
    </location>
</feature>
<feature type="domain" description="Flagellar basal body rod protein N-terminal" evidence="4">
    <location>
        <begin position="5"/>
        <end position="35"/>
    </location>
</feature>
<dbReference type="InterPro" id="IPR053967">
    <property type="entry name" value="LlgE_F_G-like_D1"/>
</dbReference>
<dbReference type="Pfam" id="PF00460">
    <property type="entry name" value="Flg_bb_rod"/>
    <property type="match status" value="1"/>
</dbReference>
<comment type="similarity">
    <text evidence="1 2">Belongs to the flagella basal body rod proteins family.</text>
</comment>
<dbReference type="PANTHER" id="PTHR30435:SF19">
    <property type="entry name" value="FLAGELLAR BASAL-BODY ROD PROTEIN FLGG"/>
    <property type="match status" value="1"/>
</dbReference>
<evidence type="ECO:0000259" key="5">
    <source>
        <dbReference type="Pfam" id="PF06429"/>
    </source>
</evidence>
<dbReference type="PANTHER" id="PTHR30435">
    <property type="entry name" value="FLAGELLAR PROTEIN"/>
    <property type="match status" value="1"/>
</dbReference>
<keyword evidence="8" id="KW-1185">Reference proteome</keyword>
<sequence>MNIQMNSAASSMRELQKKIDTIANNIANVNTTGYKRQEANFADALVQSFEKQAGPLEAGRQTPNGIRIGAGATVSQIALRTNQGSAVQTGRELDFMITGENGFFRVESEGNTYYTKNGSFQLTPDAAGNQLNLVTSNGEAVLGANNQPITIDNDYDKITVHENGTIEVTYKTAGKPADTYQLSIAEINRPDLLQKTGGNLYELPGTEAEQVANGTLQVLNLADGNDGSIRVGQGALEMSNVDLTNEMTELIATQRLLQSQSKAISFADDMRGLVNTIRG</sequence>
<evidence type="ECO:0000313" key="8">
    <source>
        <dbReference type="Proteomes" id="UP000251002"/>
    </source>
</evidence>